<proteinExistence type="inferred from homology"/>
<accession>A0A378KBE7</accession>
<name>A0A378KBE7_9GAMM</name>
<feature type="domain" description="Tn3 transposase DDE" evidence="5">
    <location>
        <begin position="567"/>
        <end position="955"/>
    </location>
</feature>
<evidence type="ECO:0000256" key="2">
    <source>
        <dbReference type="ARBA" id="ARBA00022578"/>
    </source>
</evidence>
<keyword evidence="4" id="KW-0233">DNA recombination</keyword>
<dbReference type="GO" id="GO:0003677">
    <property type="term" value="F:DNA binding"/>
    <property type="evidence" value="ECO:0007669"/>
    <property type="project" value="UniProtKB-KW"/>
</dbReference>
<dbReference type="InterPro" id="IPR002513">
    <property type="entry name" value="Tn3_Tnp_DDE_dom"/>
</dbReference>
<organism evidence="7 8">
    <name type="scientific">Legionella busanensis</name>
    <dbReference type="NCBI Taxonomy" id="190655"/>
    <lineage>
        <taxon>Bacteria</taxon>
        <taxon>Pseudomonadati</taxon>
        <taxon>Pseudomonadota</taxon>
        <taxon>Gammaproteobacteria</taxon>
        <taxon>Legionellales</taxon>
        <taxon>Legionellaceae</taxon>
        <taxon>Legionella</taxon>
    </lineage>
</organism>
<keyword evidence="2" id="KW-0815">Transposition</keyword>
<evidence type="ECO:0000256" key="3">
    <source>
        <dbReference type="ARBA" id="ARBA00023125"/>
    </source>
</evidence>
<sequence length="978" mass="113483">MRRQPNLSEDEIIRDWSLSAADSIFIKKFKKQYQLWGFLQVCALRLFGQLLDNPNTLDTRIIGHACKLLNLDIVGTVDLPRLDATRTDYKKSIFSHLNFKPFNDSKAIFYDWLKQKMQTGMLIPENLVSEAEAFLIANKVVLPTLYYLRREINSFCSQHQEKVFTQIYQQLSEALIHAIDETLEIIPNEDITWFQKFKEYPGSSSISVLQDYFQRYQKLEKIDLSIVDMSIIEQDLVKHLYQLAKHYDAYKIRRFKPPKRYALMVLFLAESKKVLMDYLIQLHDQYISNVCRECRNTHLKNLKLYKHKNERAIDKIERFIDFILVQEDDYNLLVSDLYSRSTQKSDLQRARNDMHEYQVLSRFGYAKLLQNRYSSMRRYFADFIQLPFLFEKGSPSLQQSIELVRKLDKQEMTKIPSDMDTRFMDGQLTIAMRDKNGEIKRSLWEMGLAVAIKDGFRSGDLYVEHSNKYASFWNLIYQDYEWQQEKENSYQALEITQDVKLAVGKIVENFHRSAMVAANRFKGDDFANIKNGNLFLKRKDKIDIPDDAERLQALINSYMPKIKIEQLLIEVDHLTGFTKHFTPIHGQKGRPENFYKTLIASILAQATNIGLATMENCISDITAKMMRHVTDTCIREETIKAANAELVNQHTQLDLSQNYGDGKMSSSDGQRFIITASSLLSSYYPRYAGYYDKMIGIYTHTSNQLSVLNTQAISCAPRESLYVIDGLLGNNTILAIKEHTTDTEGFTEHVFALCYLLGIRFMPRIKDLKSQQLYRIDKEIAYGELDALLTKTASIEPVIEQFDQMVRVAASLKKKLSPAHEIIRRLSKGSPYDKLSKAFTQLGRILKTEYILQYISDSDLRDKVQRQLNKGEHRHQLARCIFFANQGKFQVGDYEEIMNKASCLSLVSNAVLYWNTVKMTKIIAQLKTNGEVINDNTLTHISLLLHKHLITMGTYFTNTTIVQPEIEDVGEFTVSEQI</sequence>
<dbReference type="NCBIfam" id="NF033527">
    <property type="entry name" value="transpos_Tn3"/>
    <property type="match status" value="1"/>
</dbReference>
<evidence type="ECO:0000313" key="8">
    <source>
        <dbReference type="Proteomes" id="UP000254794"/>
    </source>
</evidence>
<dbReference type="OrthoDB" id="5292689at2"/>
<dbReference type="InterPro" id="IPR047653">
    <property type="entry name" value="Tn3-like_transpos"/>
</dbReference>
<dbReference type="GO" id="GO:0006313">
    <property type="term" value="P:DNA transposition"/>
    <property type="evidence" value="ECO:0007669"/>
    <property type="project" value="InterPro"/>
</dbReference>
<evidence type="ECO:0000313" key="7">
    <source>
        <dbReference type="EMBL" id="STX81493.1"/>
    </source>
</evidence>
<protein>
    <submittedName>
        <fullName evidence="7">Transposase</fullName>
    </submittedName>
</protein>
<keyword evidence="8" id="KW-1185">Reference proteome</keyword>
<dbReference type="AlphaFoldDB" id="A0A378KBE7"/>
<keyword evidence="3" id="KW-0238">DNA-binding</keyword>
<dbReference type="Proteomes" id="UP000254794">
    <property type="component" value="Unassembled WGS sequence"/>
</dbReference>
<dbReference type="Pfam" id="PF01526">
    <property type="entry name" value="DDE_Tnp_Tn3"/>
    <property type="match status" value="1"/>
</dbReference>
<evidence type="ECO:0000256" key="4">
    <source>
        <dbReference type="ARBA" id="ARBA00023172"/>
    </source>
</evidence>
<dbReference type="Pfam" id="PF13700">
    <property type="entry name" value="DUF4158"/>
    <property type="match status" value="1"/>
</dbReference>
<evidence type="ECO:0000259" key="5">
    <source>
        <dbReference type="Pfam" id="PF01526"/>
    </source>
</evidence>
<gene>
    <name evidence="7" type="ORF">NCTC13316_03366</name>
</gene>
<evidence type="ECO:0000256" key="1">
    <source>
        <dbReference type="ARBA" id="ARBA00009402"/>
    </source>
</evidence>
<comment type="similarity">
    <text evidence="1">Belongs to the transposase 7 family.</text>
</comment>
<dbReference type="GO" id="GO:0004803">
    <property type="term" value="F:transposase activity"/>
    <property type="evidence" value="ECO:0007669"/>
    <property type="project" value="InterPro"/>
</dbReference>
<dbReference type="EMBL" id="UGOD01000005">
    <property type="protein sequence ID" value="STX81493.1"/>
    <property type="molecule type" value="Genomic_DNA"/>
</dbReference>
<reference evidence="7 8" key="1">
    <citation type="submission" date="2018-06" db="EMBL/GenBank/DDBJ databases">
        <authorList>
            <consortium name="Pathogen Informatics"/>
            <person name="Doyle S."/>
        </authorList>
    </citation>
    <scope>NUCLEOTIDE SEQUENCE [LARGE SCALE GENOMIC DNA]</scope>
    <source>
        <strain evidence="7 8">NCTC13316</strain>
    </source>
</reference>
<evidence type="ECO:0000259" key="6">
    <source>
        <dbReference type="Pfam" id="PF13700"/>
    </source>
</evidence>
<dbReference type="InterPro" id="IPR025296">
    <property type="entry name" value="DUF4158"/>
</dbReference>
<dbReference type="RefSeq" id="WP_115332873.1">
    <property type="nucleotide sequence ID" value="NZ_UGOD01000005.1"/>
</dbReference>
<feature type="domain" description="DUF4158" evidence="6">
    <location>
        <begin position="4"/>
        <end position="152"/>
    </location>
</feature>